<evidence type="ECO:0000259" key="8">
    <source>
        <dbReference type="PROSITE" id="PS50977"/>
    </source>
</evidence>
<dbReference type="AlphaFoldDB" id="A0A2H1IAA5"/>
<name>A0A2H1IAA5_BRELN</name>
<dbReference type="Gene3D" id="1.10.357.10">
    <property type="entry name" value="Tetracycline Repressor, domain 2"/>
    <property type="match status" value="1"/>
</dbReference>
<dbReference type="InterPro" id="IPR039538">
    <property type="entry name" value="BetI_C"/>
</dbReference>
<dbReference type="PANTHER" id="PTHR30055">
    <property type="entry name" value="HTH-TYPE TRANSCRIPTIONAL REGULATOR RUTR"/>
    <property type="match status" value="1"/>
</dbReference>
<dbReference type="Pfam" id="PF13977">
    <property type="entry name" value="TetR_C_6"/>
    <property type="match status" value="1"/>
</dbReference>
<evidence type="ECO:0000256" key="4">
    <source>
        <dbReference type="ARBA" id="ARBA00023163"/>
    </source>
</evidence>
<evidence type="ECO:0000256" key="3">
    <source>
        <dbReference type="ARBA" id="ARBA00023125"/>
    </source>
</evidence>
<keyword evidence="2" id="KW-0805">Transcription regulation</keyword>
<dbReference type="Pfam" id="PF01381">
    <property type="entry name" value="HTH_3"/>
    <property type="match status" value="1"/>
</dbReference>
<dbReference type="InterPro" id="IPR010982">
    <property type="entry name" value="Lambda_DNA-bd_dom_sf"/>
</dbReference>
<dbReference type="SUPFAM" id="SSF48498">
    <property type="entry name" value="Tetracyclin repressor-like, C-terminal domain"/>
    <property type="match status" value="1"/>
</dbReference>
<dbReference type="RefSeq" id="WP_101553984.1">
    <property type="nucleotide sequence ID" value="NZ_FXYY01000003.1"/>
</dbReference>
<dbReference type="SUPFAM" id="SSF46689">
    <property type="entry name" value="Homeodomain-like"/>
    <property type="match status" value="1"/>
</dbReference>
<feature type="DNA-binding region" description="H-T-H motif" evidence="5">
    <location>
        <begin position="135"/>
        <end position="154"/>
    </location>
</feature>
<evidence type="ECO:0000313" key="10">
    <source>
        <dbReference type="Proteomes" id="UP000234641"/>
    </source>
</evidence>
<evidence type="ECO:0000256" key="2">
    <source>
        <dbReference type="ARBA" id="ARBA00023015"/>
    </source>
</evidence>
<sequence length="337" mass="37069">MNGAQTSDTEDNPHREDDQSSEHSRSSEATGLRVREAIRRSGLKQRKIAAAIGIDETKLSKALSGRRRFTADELLGVATATGVTVRWLLGDESQVSAPPPNTATVPDSDEDANPKRSIAEAAWTLFGRHGFDAVRIADIAAASGVSAPSIHYYFANKSDLFDAALDYSVKLAFDRQIAWLDEIADPAQRLERLLKLQSPLGRTERGEWSIWLQTWARLSLEDSTLSNYPLSYERWSKTVQTTIEEGQRTGRFRSGDPRAMADELTSLLDGLGIKVLTGVMDTDTFAQRLRTYLDRSIRHPSPAPATPTTTASSTTPERPTETTSMPATNTDQSKESS</sequence>
<accession>A0A2H1IAA5</accession>
<dbReference type="InterPro" id="IPR009057">
    <property type="entry name" value="Homeodomain-like_sf"/>
</dbReference>
<dbReference type="EMBL" id="FXYY01000003">
    <property type="protein sequence ID" value="SMX72141.1"/>
    <property type="molecule type" value="Genomic_DNA"/>
</dbReference>
<dbReference type="Gene3D" id="1.10.260.40">
    <property type="entry name" value="lambda repressor-like DNA-binding domains"/>
    <property type="match status" value="1"/>
</dbReference>
<dbReference type="GO" id="GO:0000976">
    <property type="term" value="F:transcription cis-regulatory region binding"/>
    <property type="evidence" value="ECO:0007669"/>
    <property type="project" value="TreeGrafter"/>
</dbReference>
<protein>
    <submittedName>
        <fullName evidence="9">Transcriptional regulator, TetR family</fullName>
    </submittedName>
</protein>
<evidence type="ECO:0000256" key="5">
    <source>
        <dbReference type="PROSITE-ProRule" id="PRU00335"/>
    </source>
</evidence>
<dbReference type="InterPro" id="IPR001647">
    <property type="entry name" value="HTH_TetR"/>
</dbReference>
<feature type="region of interest" description="Disordered" evidence="6">
    <location>
        <begin position="91"/>
        <end position="113"/>
    </location>
</feature>
<dbReference type="InterPro" id="IPR050109">
    <property type="entry name" value="HTH-type_TetR-like_transc_reg"/>
</dbReference>
<feature type="domain" description="HTH tetR-type" evidence="8">
    <location>
        <begin position="112"/>
        <end position="172"/>
    </location>
</feature>
<dbReference type="PROSITE" id="PS50977">
    <property type="entry name" value="HTH_TETR_2"/>
    <property type="match status" value="1"/>
</dbReference>
<keyword evidence="3 5" id="KW-0238">DNA-binding</keyword>
<feature type="region of interest" description="Disordered" evidence="6">
    <location>
        <begin position="1"/>
        <end position="33"/>
    </location>
</feature>
<keyword evidence="4" id="KW-0804">Transcription</keyword>
<dbReference type="PANTHER" id="PTHR30055:SF238">
    <property type="entry name" value="MYCOFACTOCIN BIOSYNTHESIS TRANSCRIPTIONAL REGULATOR MFTR-RELATED"/>
    <property type="match status" value="1"/>
</dbReference>
<evidence type="ECO:0000256" key="6">
    <source>
        <dbReference type="SAM" id="MobiDB-lite"/>
    </source>
</evidence>
<evidence type="ECO:0000259" key="7">
    <source>
        <dbReference type="PROSITE" id="PS50943"/>
    </source>
</evidence>
<keyword evidence="1" id="KW-0678">Repressor</keyword>
<feature type="region of interest" description="Disordered" evidence="6">
    <location>
        <begin position="295"/>
        <end position="337"/>
    </location>
</feature>
<proteinExistence type="predicted"/>
<gene>
    <name evidence="9" type="ORF">BLIN9172_00873</name>
</gene>
<dbReference type="PRINTS" id="PR00455">
    <property type="entry name" value="HTHTETR"/>
</dbReference>
<evidence type="ECO:0000256" key="1">
    <source>
        <dbReference type="ARBA" id="ARBA00022491"/>
    </source>
</evidence>
<evidence type="ECO:0000313" key="9">
    <source>
        <dbReference type="EMBL" id="SMX72141.1"/>
    </source>
</evidence>
<dbReference type="InterPro" id="IPR036271">
    <property type="entry name" value="Tet_transcr_reg_TetR-rel_C_sf"/>
</dbReference>
<feature type="domain" description="HTH cro/C1-type" evidence="7">
    <location>
        <begin position="34"/>
        <end position="88"/>
    </location>
</feature>
<dbReference type="GO" id="GO:0003700">
    <property type="term" value="F:DNA-binding transcription factor activity"/>
    <property type="evidence" value="ECO:0007669"/>
    <property type="project" value="TreeGrafter"/>
</dbReference>
<dbReference type="PROSITE" id="PS50943">
    <property type="entry name" value="HTH_CROC1"/>
    <property type="match status" value="1"/>
</dbReference>
<organism evidence="9 10">
    <name type="scientific">Brevibacterium linens ATCC 9172</name>
    <dbReference type="NCBI Taxonomy" id="1255617"/>
    <lineage>
        <taxon>Bacteria</taxon>
        <taxon>Bacillati</taxon>
        <taxon>Actinomycetota</taxon>
        <taxon>Actinomycetes</taxon>
        <taxon>Micrococcales</taxon>
        <taxon>Brevibacteriaceae</taxon>
        <taxon>Brevibacterium</taxon>
    </lineage>
</organism>
<dbReference type="InterPro" id="IPR001387">
    <property type="entry name" value="Cro/C1-type_HTH"/>
</dbReference>
<dbReference type="SMART" id="SM00530">
    <property type="entry name" value="HTH_XRE"/>
    <property type="match status" value="1"/>
</dbReference>
<dbReference type="GeneID" id="303221299"/>
<dbReference type="Proteomes" id="UP000234641">
    <property type="component" value="Unassembled WGS sequence"/>
</dbReference>
<feature type="compositionally biased region" description="Basic and acidic residues" evidence="6">
    <location>
        <begin position="11"/>
        <end position="26"/>
    </location>
</feature>
<reference evidence="9 10" key="1">
    <citation type="submission" date="2017-03" db="EMBL/GenBank/DDBJ databases">
        <authorList>
            <person name="Afonso C.L."/>
            <person name="Miller P.J."/>
            <person name="Scott M.A."/>
            <person name="Spackman E."/>
            <person name="Goraichik I."/>
            <person name="Dimitrov K.M."/>
            <person name="Suarez D.L."/>
            <person name="Swayne D.E."/>
        </authorList>
    </citation>
    <scope>NUCLEOTIDE SEQUENCE [LARGE SCALE GENOMIC DNA]</scope>
    <source>
        <strain evidence="9 10">ATCC 9172</strain>
    </source>
</reference>
<feature type="compositionally biased region" description="Low complexity" evidence="6">
    <location>
        <begin position="306"/>
        <end position="324"/>
    </location>
</feature>
<dbReference type="Pfam" id="PF00440">
    <property type="entry name" value="TetR_N"/>
    <property type="match status" value="1"/>
</dbReference>
<dbReference type="CDD" id="cd00093">
    <property type="entry name" value="HTH_XRE"/>
    <property type="match status" value="1"/>
</dbReference>
<dbReference type="SUPFAM" id="SSF47413">
    <property type="entry name" value="lambda repressor-like DNA-binding domains"/>
    <property type="match status" value="1"/>
</dbReference>